<feature type="transmembrane region" description="Helical" evidence="1">
    <location>
        <begin position="89"/>
        <end position="109"/>
    </location>
</feature>
<dbReference type="WBParaSite" id="ASIM_0000054601-mRNA-1">
    <property type="protein sequence ID" value="ASIM_0000054601-mRNA-1"/>
    <property type="gene ID" value="ASIM_0000054601"/>
</dbReference>
<feature type="transmembrane region" description="Helical" evidence="1">
    <location>
        <begin position="21"/>
        <end position="39"/>
    </location>
</feature>
<feature type="transmembrane region" description="Helical" evidence="1">
    <location>
        <begin position="51"/>
        <end position="69"/>
    </location>
</feature>
<dbReference type="OrthoDB" id="5825478at2759"/>
<proteinExistence type="predicted"/>
<evidence type="ECO:0000313" key="3">
    <source>
        <dbReference type="Proteomes" id="UP000267096"/>
    </source>
</evidence>
<evidence type="ECO:0000256" key="1">
    <source>
        <dbReference type="SAM" id="Phobius"/>
    </source>
</evidence>
<dbReference type="AlphaFoldDB" id="A0A0M3IZ65"/>
<keyword evidence="1" id="KW-1133">Transmembrane helix</keyword>
<name>A0A0M3IZ65_ANISI</name>
<dbReference type="Proteomes" id="UP000267096">
    <property type="component" value="Unassembled WGS sequence"/>
</dbReference>
<keyword evidence="1" id="KW-0472">Membrane</keyword>
<evidence type="ECO:0000313" key="4">
    <source>
        <dbReference type="WBParaSite" id="ASIM_0000054601-mRNA-1"/>
    </source>
</evidence>
<dbReference type="EMBL" id="UYRR01000279">
    <property type="protein sequence ID" value="VDK17720.1"/>
    <property type="molecule type" value="Genomic_DNA"/>
</dbReference>
<keyword evidence="1" id="KW-0812">Transmembrane</keyword>
<evidence type="ECO:0000313" key="2">
    <source>
        <dbReference type="EMBL" id="VDK17720.1"/>
    </source>
</evidence>
<keyword evidence="3" id="KW-1185">Reference proteome</keyword>
<reference evidence="4" key="1">
    <citation type="submission" date="2017-02" db="UniProtKB">
        <authorList>
            <consortium name="WormBaseParasite"/>
        </authorList>
    </citation>
    <scope>IDENTIFICATION</scope>
</reference>
<organism evidence="4">
    <name type="scientific">Anisakis simplex</name>
    <name type="common">Herring worm</name>
    <dbReference type="NCBI Taxonomy" id="6269"/>
    <lineage>
        <taxon>Eukaryota</taxon>
        <taxon>Metazoa</taxon>
        <taxon>Ecdysozoa</taxon>
        <taxon>Nematoda</taxon>
        <taxon>Chromadorea</taxon>
        <taxon>Rhabditida</taxon>
        <taxon>Spirurina</taxon>
        <taxon>Ascaridomorpha</taxon>
        <taxon>Ascaridoidea</taxon>
        <taxon>Anisakidae</taxon>
        <taxon>Anisakis</taxon>
        <taxon>Anisakis simplex complex</taxon>
    </lineage>
</organism>
<reference evidence="2 3" key="2">
    <citation type="submission" date="2018-11" db="EMBL/GenBank/DDBJ databases">
        <authorList>
            <consortium name="Pathogen Informatics"/>
        </authorList>
    </citation>
    <scope>NUCLEOTIDE SEQUENCE [LARGE SCALE GENOMIC DNA]</scope>
</reference>
<accession>A0A0M3IZ65</accession>
<protein>
    <submittedName>
        <fullName evidence="2 4">Uncharacterized protein</fullName>
    </submittedName>
</protein>
<sequence length="169" mass="18984">MILNLENVRASGSPLRNTLCLVGWFVLICNLAILALIVYIDHGFVRFATNYSLISLLSLIAIICTIFALKDQNAAMLYPMLVSLDRVPLPLNLLLLGLAIEKTFEFVLFRRLMKMFEQQNYIDQFSQTINKATLNSANDTDDEIVVFEKVAKNGGQSAIYDYGTQRPSA</sequence>
<gene>
    <name evidence="2" type="ORF">ASIM_LOCUS448</name>
</gene>